<dbReference type="GO" id="GO:0000160">
    <property type="term" value="P:phosphorelay signal transduction system"/>
    <property type="evidence" value="ECO:0007669"/>
    <property type="project" value="InterPro"/>
</dbReference>
<name>A0A1W2CZ60_9BACT</name>
<dbReference type="STRING" id="1121400.SAMN02746065_11494"/>
<evidence type="ECO:0000256" key="5">
    <source>
        <dbReference type="PROSITE-ProRule" id="PRU00169"/>
    </source>
</evidence>
<keyword evidence="9" id="KW-1185">Reference proteome</keyword>
<dbReference type="Proteomes" id="UP000192418">
    <property type="component" value="Unassembled WGS sequence"/>
</dbReference>
<dbReference type="PANTHER" id="PTHR43214">
    <property type="entry name" value="TWO-COMPONENT RESPONSE REGULATOR"/>
    <property type="match status" value="1"/>
</dbReference>
<dbReference type="InterPro" id="IPR001789">
    <property type="entry name" value="Sig_transdc_resp-reg_receiver"/>
</dbReference>
<evidence type="ECO:0000259" key="7">
    <source>
        <dbReference type="PROSITE" id="PS50110"/>
    </source>
</evidence>
<feature type="domain" description="HTH luxR-type" evidence="6">
    <location>
        <begin position="145"/>
        <end position="210"/>
    </location>
</feature>
<protein>
    <submittedName>
        <fullName evidence="8">Two component transcriptional regulator, LuxR family</fullName>
    </submittedName>
</protein>
<dbReference type="SMART" id="SM00448">
    <property type="entry name" value="REC"/>
    <property type="match status" value="1"/>
</dbReference>
<organism evidence="8 9">
    <name type="scientific">Desulfocicer vacuolatum DSM 3385</name>
    <dbReference type="NCBI Taxonomy" id="1121400"/>
    <lineage>
        <taxon>Bacteria</taxon>
        <taxon>Pseudomonadati</taxon>
        <taxon>Thermodesulfobacteriota</taxon>
        <taxon>Desulfobacteria</taxon>
        <taxon>Desulfobacterales</taxon>
        <taxon>Desulfobacteraceae</taxon>
        <taxon>Desulfocicer</taxon>
    </lineage>
</organism>
<dbReference type="Gene3D" id="3.40.50.2300">
    <property type="match status" value="1"/>
</dbReference>
<dbReference type="GO" id="GO:0003677">
    <property type="term" value="F:DNA binding"/>
    <property type="evidence" value="ECO:0007669"/>
    <property type="project" value="UniProtKB-KW"/>
</dbReference>
<gene>
    <name evidence="8" type="ORF">SAMN02746065_11494</name>
</gene>
<keyword evidence="2" id="KW-0805">Transcription regulation</keyword>
<dbReference type="PROSITE" id="PS50110">
    <property type="entry name" value="RESPONSE_REGULATORY"/>
    <property type="match status" value="1"/>
</dbReference>
<dbReference type="AlphaFoldDB" id="A0A1W2CZ60"/>
<dbReference type="SMART" id="SM00421">
    <property type="entry name" value="HTH_LUXR"/>
    <property type="match status" value="1"/>
</dbReference>
<accession>A0A1W2CZ60</accession>
<evidence type="ECO:0000256" key="2">
    <source>
        <dbReference type="ARBA" id="ARBA00023015"/>
    </source>
</evidence>
<dbReference type="InterPro" id="IPR011006">
    <property type="entry name" value="CheY-like_superfamily"/>
</dbReference>
<dbReference type="Pfam" id="PF00072">
    <property type="entry name" value="Response_reg"/>
    <property type="match status" value="1"/>
</dbReference>
<dbReference type="SUPFAM" id="SSF46894">
    <property type="entry name" value="C-terminal effector domain of the bipartite response regulators"/>
    <property type="match status" value="1"/>
</dbReference>
<evidence type="ECO:0000256" key="4">
    <source>
        <dbReference type="ARBA" id="ARBA00023163"/>
    </source>
</evidence>
<dbReference type="RefSeq" id="WP_084069959.1">
    <property type="nucleotide sequence ID" value="NZ_FWXY01000014.1"/>
</dbReference>
<evidence type="ECO:0000256" key="1">
    <source>
        <dbReference type="ARBA" id="ARBA00022553"/>
    </source>
</evidence>
<evidence type="ECO:0000313" key="8">
    <source>
        <dbReference type="EMBL" id="SMC90450.1"/>
    </source>
</evidence>
<dbReference type="SUPFAM" id="SSF52172">
    <property type="entry name" value="CheY-like"/>
    <property type="match status" value="1"/>
</dbReference>
<dbReference type="PROSITE" id="PS00622">
    <property type="entry name" value="HTH_LUXR_1"/>
    <property type="match status" value="1"/>
</dbReference>
<dbReference type="InterPro" id="IPR016032">
    <property type="entry name" value="Sig_transdc_resp-reg_C-effctor"/>
</dbReference>
<dbReference type="CDD" id="cd17535">
    <property type="entry name" value="REC_NarL-like"/>
    <property type="match status" value="1"/>
</dbReference>
<dbReference type="InterPro" id="IPR039420">
    <property type="entry name" value="WalR-like"/>
</dbReference>
<sequence>MIRIFIVEDHPIFRMGIEEMINQEPDMTICGHAEDVPGAIKLINIEKPDLVIVDLSLKESNGLDLIKEIHLRHKPMASLVLSMHDEAMHAERCIMAGAKGYIMKQEASESVVTALRRIMDGHIHVSPNIMSQILHAFQKTPSLVHESRLKQITDRELEIFQLIGAGLSSKEIAGQLNISIKTIGTHRERIKEKLHLKNASELVRYAVIWVETGIFKGDA</sequence>
<dbReference type="CDD" id="cd06170">
    <property type="entry name" value="LuxR_C_like"/>
    <property type="match status" value="1"/>
</dbReference>
<keyword evidence="4" id="KW-0804">Transcription</keyword>
<dbReference type="PRINTS" id="PR00038">
    <property type="entry name" value="HTHLUXR"/>
</dbReference>
<proteinExistence type="predicted"/>
<evidence type="ECO:0000256" key="3">
    <source>
        <dbReference type="ARBA" id="ARBA00023125"/>
    </source>
</evidence>
<reference evidence="8 9" key="1">
    <citation type="submission" date="2017-04" db="EMBL/GenBank/DDBJ databases">
        <authorList>
            <person name="Afonso C.L."/>
            <person name="Miller P.J."/>
            <person name="Scott M.A."/>
            <person name="Spackman E."/>
            <person name="Goraichik I."/>
            <person name="Dimitrov K.M."/>
            <person name="Suarez D.L."/>
            <person name="Swayne D.E."/>
        </authorList>
    </citation>
    <scope>NUCLEOTIDE SEQUENCE [LARGE SCALE GENOMIC DNA]</scope>
    <source>
        <strain evidence="8 9">DSM 3385</strain>
    </source>
</reference>
<dbReference type="PROSITE" id="PS50043">
    <property type="entry name" value="HTH_LUXR_2"/>
    <property type="match status" value="1"/>
</dbReference>
<keyword evidence="1 5" id="KW-0597">Phosphoprotein</keyword>
<evidence type="ECO:0000259" key="6">
    <source>
        <dbReference type="PROSITE" id="PS50043"/>
    </source>
</evidence>
<dbReference type="EMBL" id="FWXY01000014">
    <property type="protein sequence ID" value="SMC90450.1"/>
    <property type="molecule type" value="Genomic_DNA"/>
</dbReference>
<feature type="modified residue" description="4-aspartylphosphate" evidence="5">
    <location>
        <position position="54"/>
    </location>
</feature>
<dbReference type="InterPro" id="IPR058245">
    <property type="entry name" value="NreC/VraR/RcsB-like_REC"/>
</dbReference>
<dbReference type="GO" id="GO:0006355">
    <property type="term" value="P:regulation of DNA-templated transcription"/>
    <property type="evidence" value="ECO:0007669"/>
    <property type="project" value="InterPro"/>
</dbReference>
<dbReference type="Pfam" id="PF00196">
    <property type="entry name" value="GerE"/>
    <property type="match status" value="1"/>
</dbReference>
<feature type="domain" description="Response regulatory" evidence="7">
    <location>
        <begin position="3"/>
        <end position="119"/>
    </location>
</feature>
<dbReference type="PANTHER" id="PTHR43214:SF41">
    <property type="entry name" value="NITRATE_NITRITE RESPONSE REGULATOR PROTEIN NARP"/>
    <property type="match status" value="1"/>
</dbReference>
<dbReference type="OrthoDB" id="9780312at2"/>
<keyword evidence="3" id="KW-0238">DNA-binding</keyword>
<evidence type="ECO:0000313" key="9">
    <source>
        <dbReference type="Proteomes" id="UP000192418"/>
    </source>
</evidence>
<dbReference type="InterPro" id="IPR000792">
    <property type="entry name" value="Tscrpt_reg_LuxR_C"/>
</dbReference>